<evidence type="ECO:0000256" key="8">
    <source>
        <dbReference type="ARBA" id="ARBA00026068"/>
    </source>
</evidence>
<proteinExistence type="predicted"/>
<keyword evidence="12" id="KW-1185">Reference proteome</keyword>
<evidence type="ECO:0000313" key="12">
    <source>
        <dbReference type="Proteomes" id="UP000078558"/>
    </source>
</evidence>
<dbReference type="STRING" id="1851544.ODI_00328"/>
<keyword evidence="4" id="KW-0132">Cell division</keyword>
<dbReference type="GO" id="GO:0000917">
    <property type="term" value="P:division septum assembly"/>
    <property type="evidence" value="ECO:0007669"/>
    <property type="project" value="UniProtKB-KW"/>
</dbReference>
<evidence type="ECO:0000256" key="2">
    <source>
        <dbReference type="ARBA" id="ARBA00015195"/>
    </source>
</evidence>
<evidence type="ECO:0000313" key="11">
    <source>
        <dbReference type="EMBL" id="SOE47589.1"/>
    </source>
</evidence>
<accession>A0A1C3K142</accession>
<dbReference type="Pfam" id="PF05164">
    <property type="entry name" value="ZapA"/>
    <property type="match status" value="1"/>
</dbReference>
<dbReference type="AlphaFoldDB" id="A0A1C3K142"/>
<name>A0A1C3K142_9BURK</name>
<evidence type="ECO:0000256" key="9">
    <source>
        <dbReference type="ARBA" id="ARBA00033158"/>
    </source>
</evidence>
<comment type="subunit">
    <text evidence="8">Homodimer. Interacts with FtsZ.</text>
</comment>
<dbReference type="GO" id="GO:0030428">
    <property type="term" value="C:cell septum"/>
    <property type="evidence" value="ECO:0007669"/>
    <property type="project" value="TreeGrafter"/>
</dbReference>
<comment type="function">
    <text evidence="7">Activator of cell division through the inhibition of FtsZ GTPase activity, therefore promoting FtsZ assembly into bundles of protofilaments necessary for the formation of the division Z ring. It is recruited early at mid-cell but it is not essential for cell division.</text>
</comment>
<keyword evidence="5" id="KW-0717">Septation</keyword>
<organism evidence="10 12">
    <name type="scientific">Orrella dioscoreae</name>
    <dbReference type="NCBI Taxonomy" id="1851544"/>
    <lineage>
        <taxon>Bacteria</taxon>
        <taxon>Pseudomonadati</taxon>
        <taxon>Pseudomonadota</taxon>
        <taxon>Betaproteobacteria</taxon>
        <taxon>Burkholderiales</taxon>
        <taxon>Alcaligenaceae</taxon>
        <taxon>Orrella</taxon>
    </lineage>
</organism>
<keyword evidence="6" id="KW-0131">Cell cycle</keyword>
<dbReference type="GO" id="GO:0000921">
    <property type="term" value="P:septin ring assembly"/>
    <property type="evidence" value="ECO:0007669"/>
    <property type="project" value="TreeGrafter"/>
</dbReference>
<sequence>MERIDVSILGRDYSLACAPEEKAALQAAVRHVDQLMLRIKGSGKVSSNERIAVMAAIQIASEMLAMKAAPDGPLGGLAVGDFKRKIEAMNHLLDEAISGQERLV</sequence>
<dbReference type="InterPro" id="IPR007838">
    <property type="entry name" value="Cell_div_ZapA-like"/>
</dbReference>
<dbReference type="Gene3D" id="3.30.160.880">
    <property type="entry name" value="Cell division protein ZapA protomer, N-terminal domain"/>
    <property type="match status" value="1"/>
</dbReference>
<protein>
    <recommendedName>
        <fullName evidence="2">Cell division protein ZapA</fullName>
    </recommendedName>
    <alternativeName>
        <fullName evidence="9">Z ring-associated protein ZapA</fullName>
    </alternativeName>
</protein>
<evidence type="ECO:0000256" key="4">
    <source>
        <dbReference type="ARBA" id="ARBA00022618"/>
    </source>
</evidence>
<dbReference type="PANTHER" id="PTHR34981:SF1">
    <property type="entry name" value="CELL DIVISION PROTEIN ZAPA"/>
    <property type="match status" value="1"/>
</dbReference>
<evidence type="ECO:0000256" key="6">
    <source>
        <dbReference type="ARBA" id="ARBA00023306"/>
    </source>
</evidence>
<dbReference type="EMBL" id="FLRC01000015">
    <property type="protein sequence ID" value="SBT25229.1"/>
    <property type="molecule type" value="Genomic_DNA"/>
</dbReference>
<gene>
    <name evidence="10" type="ORF">ODI_00328</name>
    <name evidence="11" type="ORF">ODI_R0920</name>
</gene>
<dbReference type="GO" id="GO:0043093">
    <property type="term" value="P:FtsZ-dependent cytokinesis"/>
    <property type="evidence" value="ECO:0007669"/>
    <property type="project" value="TreeGrafter"/>
</dbReference>
<dbReference type="InterPro" id="IPR042233">
    <property type="entry name" value="Cell_div_ZapA_N"/>
</dbReference>
<dbReference type="GO" id="GO:0005829">
    <property type="term" value="C:cytosol"/>
    <property type="evidence" value="ECO:0007669"/>
    <property type="project" value="TreeGrafter"/>
</dbReference>
<dbReference type="EMBL" id="LT907988">
    <property type="protein sequence ID" value="SOE47589.1"/>
    <property type="molecule type" value="Genomic_DNA"/>
</dbReference>
<evidence type="ECO:0000256" key="1">
    <source>
        <dbReference type="ARBA" id="ARBA00004496"/>
    </source>
</evidence>
<dbReference type="GO" id="GO:0032153">
    <property type="term" value="C:cell division site"/>
    <property type="evidence" value="ECO:0007669"/>
    <property type="project" value="TreeGrafter"/>
</dbReference>
<dbReference type="Proteomes" id="UP000078558">
    <property type="component" value="Chromosome I"/>
</dbReference>
<evidence type="ECO:0000256" key="7">
    <source>
        <dbReference type="ARBA" id="ARBA00024910"/>
    </source>
</evidence>
<reference evidence="10 12" key="1">
    <citation type="submission" date="2016-06" db="EMBL/GenBank/DDBJ databases">
        <authorList>
            <person name="Kjaerup R.B."/>
            <person name="Dalgaard T.S."/>
            <person name="Juul-Madsen H.R."/>
        </authorList>
    </citation>
    <scope>NUCLEOTIDE SEQUENCE [LARGE SCALE GENOMIC DNA]</scope>
    <source>
        <strain evidence="10">Orrdi1</strain>
    </source>
</reference>
<dbReference type="RefSeq" id="WP_067752783.1">
    <property type="nucleotide sequence ID" value="NZ_LT907988.1"/>
</dbReference>
<dbReference type="InterPro" id="IPR036192">
    <property type="entry name" value="Cell_div_ZapA-like_sf"/>
</dbReference>
<dbReference type="KEGG" id="odi:ODI_R0920"/>
<comment type="subcellular location">
    <subcellularLocation>
        <location evidence="1">Cytoplasm</location>
    </subcellularLocation>
</comment>
<dbReference type="PANTHER" id="PTHR34981">
    <property type="entry name" value="CELL DIVISION PROTEIN ZAPA"/>
    <property type="match status" value="1"/>
</dbReference>
<evidence type="ECO:0000256" key="3">
    <source>
        <dbReference type="ARBA" id="ARBA00022490"/>
    </source>
</evidence>
<dbReference type="OrthoDB" id="5297208at2"/>
<evidence type="ECO:0000256" key="5">
    <source>
        <dbReference type="ARBA" id="ARBA00023210"/>
    </source>
</evidence>
<reference evidence="11 12" key="2">
    <citation type="submission" date="2017-08" db="EMBL/GenBank/DDBJ databases">
        <authorList>
            <person name="de Groot N.N."/>
        </authorList>
    </citation>
    <scope>NUCLEOTIDE SEQUENCE [LARGE SCALE GENOMIC DNA]</scope>
    <source>
        <strain evidence="11">Orrdi1</strain>
    </source>
</reference>
<dbReference type="SUPFAM" id="SSF102829">
    <property type="entry name" value="Cell division protein ZapA-like"/>
    <property type="match status" value="1"/>
</dbReference>
<keyword evidence="3" id="KW-0963">Cytoplasm</keyword>
<dbReference type="Gene3D" id="1.20.5.50">
    <property type="match status" value="1"/>
</dbReference>
<evidence type="ECO:0000313" key="10">
    <source>
        <dbReference type="EMBL" id="SBT25229.1"/>
    </source>
</evidence>